<keyword evidence="4" id="KW-1185">Reference proteome</keyword>
<keyword evidence="2" id="KW-1133">Transmembrane helix</keyword>
<feature type="transmembrane region" description="Helical" evidence="2">
    <location>
        <begin position="173"/>
        <end position="206"/>
    </location>
</feature>
<gene>
    <name evidence="3" type="ORF">BIV57_16540</name>
</gene>
<accession>A0A1J7C9R3</accession>
<feature type="transmembrane region" description="Helical" evidence="2">
    <location>
        <begin position="92"/>
        <end position="117"/>
    </location>
</feature>
<feature type="region of interest" description="Disordered" evidence="1">
    <location>
        <begin position="473"/>
        <end position="497"/>
    </location>
</feature>
<protein>
    <submittedName>
        <fullName evidence="3">Uncharacterized protein</fullName>
    </submittedName>
</protein>
<comment type="caution">
    <text evidence="3">The sequence shown here is derived from an EMBL/GenBank/DDBJ whole genome shotgun (WGS) entry which is preliminary data.</text>
</comment>
<reference evidence="3 4" key="1">
    <citation type="submission" date="2016-10" db="EMBL/GenBank/DDBJ databases">
        <title>Genome sequence of Streptomyces gilvigriseus MUSC 26.</title>
        <authorList>
            <person name="Lee L.-H."/>
            <person name="Ser H.-L."/>
        </authorList>
    </citation>
    <scope>NUCLEOTIDE SEQUENCE [LARGE SCALE GENOMIC DNA]</scope>
    <source>
        <strain evidence="3 4">MUSC 26</strain>
    </source>
</reference>
<dbReference type="STRING" id="1428644.BIV57_16540"/>
<dbReference type="AlphaFoldDB" id="A0A1J7C9R3"/>
<keyword evidence="2" id="KW-0472">Membrane</keyword>
<dbReference type="InterPro" id="IPR043148">
    <property type="entry name" value="TagF_C"/>
</dbReference>
<name>A0A1J7C9R3_9ACTN</name>
<dbReference type="EMBL" id="MLCF01000097">
    <property type="protein sequence ID" value="OIV36386.1"/>
    <property type="molecule type" value="Genomic_DNA"/>
</dbReference>
<dbReference type="RefSeq" id="WP_071657653.1">
    <property type="nucleotide sequence ID" value="NZ_MLCF01000097.1"/>
</dbReference>
<sequence>MTRSIGGFPPKSLRRILVGRRPHLRAWLLGACSLALVAAAAAGRPVWFAAAGAAAHAVDPQTGLPQLRSTALTARLRKLQIGLNVRILVRDIVLLVALAQVAGAGPAAVVAGVCLLGHQAMAAHQKKLAADIRRLRNVPVATRNIDLGDLAIVDAPSGGWEGRAFRNTSRSEWALWVGALIAAAGGSMVPAILGSAVTWCWCLVIVLRLRAVRNHHRSMPSAVRVDAFVDRWIENFRPTGILYFSGTRGSEYQVNMWLEEFERAPGRTLVVTRERAHLPHLAPTSLPILCVPDANRLMGLDLSSVRLVGYVANVGSNIHMLRMPGAAHVFLGHGDSDKVASVNPYCRVYDEVWTAGPAGRERFAEAGVRLRTEALVEVGRPQLERAFASSSPPTRDPMEAALTVLYAPTWEGWVSDPGSTSLMSTGAQLVNALVQHSRSVRVLYRPHPYTGIADPRACRADQAVRGLLRRHGAVDGTSTPHTGASPRWPGRPEADDAELSRDGMLTATDVQELRDGARRADEEYWSAAGPRAHHAVGPGGPSLYSCFDRCDVLITDVSSVASDFLATGKPFALVNGRGLTAEEFRSRFPVANGAYLLEPDLRSLGAVLGAAAERAHDTLGPTRGQVREHVLGRSGPEPGGRFRAAVRRILTADQSVGIPRPALVADTPAESEPV</sequence>
<evidence type="ECO:0000256" key="1">
    <source>
        <dbReference type="SAM" id="MobiDB-lite"/>
    </source>
</evidence>
<evidence type="ECO:0000313" key="3">
    <source>
        <dbReference type="EMBL" id="OIV36386.1"/>
    </source>
</evidence>
<dbReference type="OrthoDB" id="7806295at2"/>
<organism evidence="3 4">
    <name type="scientific">Mangrovactinospora gilvigrisea</name>
    <dbReference type="NCBI Taxonomy" id="1428644"/>
    <lineage>
        <taxon>Bacteria</taxon>
        <taxon>Bacillati</taxon>
        <taxon>Actinomycetota</taxon>
        <taxon>Actinomycetes</taxon>
        <taxon>Kitasatosporales</taxon>
        <taxon>Streptomycetaceae</taxon>
        <taxon>Mangrovactinospora</taxon>
    </lineage>
</organism>
<evidence type="ECO:0000256" key="2">
    <source>
        <dbReference type="SAM" id="Phobius"/>
    </source>
</evidence>
<evidence type="ECO:0000313" key="4">
    <source>
        <dbReference type="Proteomes" id="UP000243342"/>
    </source>
</evidence>
<dbReference type="Proteomes" id="UP000243342">
    <property type="component" value="Unassembled WGS sequence"/>
</dbReference>
<proteinExistence type="predicted"/>
<dbReference type="Gene3D" id="3.40.50.12580">
    <property type="match status" value="1"/>
</dbReference>
<keyword evidence="2" id="KW-0812">Transmembrane</keyword>